<evidence type="ECO:0000256" key="1">
    <source>
        <dbReference type="ARBA" id="ARBA00022737"/>
    </source>
</evidence>
<dbReference type="PANTHER" id="PTHR10039">
    <property type="entry name" value="AMELOGENIN"/>
    <property type="match status" value="1"/>
</dbReference>
<name>A0A132BA70_MOLSC</name>
<accession>A0A132BA70</accession>
<dbReference type="InterPro" id="IPR056884">
    <property type="entry name" value="NPHP3-like_N"/>
</dbReference>
<dbReference type="EMBL" id="KQ947434">
    <property type="protein sequence ID" value="KUJ08764.1"/>
    <property type="molecule type" value="Genomic_DNA"/>
</dbReference>
<dbReference type="InterPro" id="IPR027417">
    <property type="entry name" value="P-loop_NTPase"/>
</dbReference>
<reference evidence="5 6" key="1">
    <citation type="submission" date="2015-10" db="EMBL/GenBank/DDBJ databases">
        <title>Full genome of DAOMC 229536 Phialocephala scopiformis, a fungal endophyte of spruce producing the potent anti-insectan compound rugulosin.</title>
        <authorList>
            <consortium name="DOE Joint Genome Institute"/>
            <person name="Walker A.K."/>
            <person name="Frasz S.L."/>
            <person name="Seifert K.A."/>
            <person name="Miller J.D."/>
            <person name="Mondo S.J."/>
            <person name="Labutti K."/>
            <person name="Lipzen A."/>
            <person name="Dockter R."/>
            <person name="Kennedy M."/>
            <person name="Grigoriev I.V."/>
            <person name="Spatafora J.W."/>
        </authorList>
    </citation>
    <scope>NUCLEOTIDE SEQUENCE [LARGE SCALE GENOMIC DNA]</scope>
    <source>
        <strain evidence="5 6">CBS 120377</strain>
    </source>
</reference>
<evidence type="ECO:0000313" key="6">
    <source>
        <dbReference type="Proteomes" id="UP000070700"/>
    </source>
</evidence>
<keyword evidence="1" id="KW-0677">Repeat</keyword>
<sequence length="681" mass="78039">MVLDPLTAFSVAGTVIQFVDFGLELFQRSEELYRSVRGTLSVNEELDQTIYQILKLVEKLLQSLGPDGALGCQTNDEYTLAGLCDACKAVAREMISRLNDLKVKGRARAWKSLRAAIVHAWNRDAMMALQKKLEGIKALIESYVLVSVRENVINLSIETSERFAALDSRSQLIIDSLLERRKEFSEELQDQTLAIAQLLSRSEIAILDHLEESKARILGTVQEAQQITSLNGVANDQLLRSKNAETLCRDMTEKSLLEGLQFSTMMQRQEEVTEAYRKTFEWIFQDLSRTFRPWSSFINWLKYEDGIYWINGKAGSGKSTLVRYICDERRTETLLKAWAGPIPLTIASFFFWNSGTRDQRSQSGFLRAILFKVLHQHPELMPIVLPWQWAKRYSRLASDKPILADQIRDDWSISRLKQAFAKLCEQRIVKIKVCIFLDGLDEYEGDHELIAEFFHEITTSSPNIKICVSSRPLLVIGDIFSGLPSLRLQDLTFQDIKFYVNDNLSKHRRFRQLLEKEPIKTPLLVKDIVGRADGVFLWVRLVVESLREGLGNPDEIADLRERLDELPRDLEQLYNHMWGRVRGVYRPRASRIFQIVRAARNQGAVIRYKDDEYEPLTAIALSFAEEESTSINGNPSIRILDPAYLKERCEKMDAVLKTRCAGLLEIHASESTLYESWGGTI</sequence>
<dbReference type="PANTHER" id="PTHR10039:SF5">
    <property type="entry name" value="NACHT DOMAIN-CONTAINING PROTEIN"/>
    <property type="match status" value="1"/>
</dbReference>
<proteinExistence type="predicted"/>
<dbReference type="GeneID" id="28830455"/>
<dbReference type="Gene3D" id="3.40.50.300">
    <property type="entry name" value="P-loop containing nucleotide triphosphate hydrolases"/>
    <property type="match status" value="1"/>
</dbReference>
<evidence type="ECO:0000259" key="4">
    <source>
        <dbReference type="Pfam" id="PF25053"/>
    </source>
</evidence>
<dbReference type="AlphaFoldDB" id="A0A132BA70"/>
<dbReference type="SUPFAM" id="SSF52540">
    <property type="entry name" value="P-loop containing nucleoside triphosphate hydrolases"/>
    <property type="match status" value="1"/>
</dbReference>
<feature type="domain" description="Nephrocystin 3-like N-terminal" evidence="3">
    <location>
        <begin position="279"/>
        <end position="471"/>
    </location>
</feature>
<dbReference type="OrthoDB" id="443402at2759"/>
<evidence type="ECO:0000259" key="3">
    <source>
        <dbReference type="Pfam" id="PF24883"/>
    </source>
</evidence>
<dbReference type="KEGG" id="psco:LY89DRAFT_741603"/>
<dbReference type="InterPro" id="IPR056693">
    <property type="entry name" value="DUF7791"/>
</dbReference>
<protein>
    <submittedName>
        <fullName evidence="5">Uncharacterized protein</fullName>
    </submittedName>
</protein>
<feature type="coiled-coil region" evidence="2">
    <location>
        <begin position="174"/>
        <end position="201"/>
    </location>
</feature>
<dbReference type="Pfam" id="PF24883">
    <property type="entry name" value="NPHP3_N"/>
    <property type="match status" value="1"/>
</dbReference>
<keyword evidence="2" id="KW-0175">Coiled coil</keyword>
<evidence type="ECO:0000313" key="5">
    <source>
        <dbReference type="EMBL" id="KUJ08764.1"/>
    </source>
</evidence>
<dbReference type="Proteomes" id="UP000070700">
    <property type="component" value="Unassembled WGS sequence"/>
</dbReference>
<evidence type="ECO:0000256" key="2">
    <source>
        <dbReference type="SAM" id="Coils"/>
    </source>
</evidence>
<feature type="domain" description="DUF7791" evidence="4">
    <location>
        <begin position="583"/>
        <end position="669"/>
    </location>
</feature>
<keyword evidence="6" id="KW-1185">Reference proteome</keyword>
<dbReference type="InParanoid" id="A0A132BA70"/>
<dbReference type="RefSeq" id="XP_018063119.1">
    <property type="nucleotide sequence ID" value="XM_018220729.1"/>
</dbReference>
<dbReference type="Pfam" id="PF25053">
    <property type="entry name" value="DUF7791"/>
    <property type="match status" value="1"/>
</dbReference>
<gene>
    <name evidence="5" type="ORF">LY89DRAFT_741603</name>
</gene>
<organism evidence="5 6">
    <name type="scientific">Mollisia scopiformis</name>
    <name type="common">Conifer needle endophyte fungus</name>
    <name type="synonym">Phialocephala scopiformis</name>
    <dbReference type="NCBI Taxonomy" id="149040"/>
    <lineage>
        <taxon>Eukaryota</taxon>
        <taxon>Fungi</taxon>
        <taxon>Dikarya</taxon>
        <taxon>Ascomycota</taxon>
        <taxon>Pezizomycotina</taxon>
        <taxon>Leotiomycetes</taxon>
        <taxon>Helotiales</taxon>
        <taxon>Mollisiaceae</taxon>
        <taxon>Mollisia</taxon>
    </lineage>
</organism>